<protein>
    <submittedName>
        <fullName evidence="1">Uncharacterized protein</fullName>
    </submittedName>
</protein>
<name>A0A0P8AFF2_9EURY</name>
<accession>A0A0P8AFF2</accession>
<dbReference type="Proteomes" id="UP000050360">
    <property type="component" value="Unassembled WGS sequence"/>
</dbReference>
<evidence type="ECO:0000313" key="1">
    <source>
        <dbReference type="EMBL" id="KPQ43024.1"/>
    </source>
</evidence>
<evidence type="ECO:0000313" key="2">
    <source>
        <dbReference type="Proteomes" id="UP000050360"/>
    </source>
</evidence>
<sequence>MSVTIDLPKNIDAVLHQRSREEHIDTLSVLKQMIREGAELYLINQYSNGKTSKDKLAELLDLDMYEVNELLEKYHVKASISYDRFTRGIKTAEETAKSQKGRA</sequence>
<reference evidence="1 2" key="1">
    <citation type="submission" date="2015-09" db="EMBL/GenBank/DDBJ databases">
        <title>A metagenomics-based metabolic model of nitrate-dependent anaerobic oxidation of methane by Methanoperedens-like archaea.</title>
        <authorList>
            <person name="Arshad A."/>
            <person name="Speth D.R."/>
            <person name="De Graaf R.M."/>
            <person name="Op Den Camp H.J."/>
            <person name="Jetten M.S."/>
            <person name="Welte C.U."/>
        </authorList>
    </citation>
    <scope>NUCLEOTIDE SEQUENCE [LARGE SCALE GENOMIC DNA]</scope>
</reference>
<gene>
    <name evidence="1" type="ORF">MPEBLZ_02408</name>
</gene>
<dbReference type="AlphaFoldDB" id="A0A0P8AFF2"/>
<comment type="caution">
    <text evidence="1">The sequence shown here is derived from an EMBL/GenBank/DDBJ whole genome shotgun (WGS) entry which is preliminary data.</text>
</comment>
<dbReference type="EMBL" id="LKCM01000186">
    <property type="protein sequence ID" value="KPQ43024.1"/>
    <property type="molecule type" value="Genomic_DNA"/>
</dbReference>
<proteinExistence type="predicted"/>
<organism evidence="1 2">
    <name type="scientific">Candidatus Methanoperedens nitratireducens</name>
    <dbReference type="NCBI Taxonomy" id="1392998"/>
    <lineage>
        <taxon>Archaea</taxon>
        <taxon>Methanobacteriati</taxon>
        <taxon>Methanobacteriota</taxon>
        <taxon>Stenosarchaea group</taxon>
        <taxon>Methanomicrobia</taxon>
        <taxon>Methanosarcinales</taxon>
        <taxon>ANME-2 cluster</taxon>
        <taxon>Candidatus Methanoperedentaceae</taxon>
        <taxon>Candidatus Methanoperedens</taxon>
    </lineage>
</organism>